<dbReference type="SUPFAM" id="SSF46785">
    <property type="entry name" value="Winged helix' DNA-binding domain"/>
    <property type="match status" value="1"/>
</dbReference>
<dbReference type="Proteomes" id="UP000283786">
    <property type="component" value="Chromosome"/>
</dbReference>
<evidence type="ECO:0000256" key="2">
    <source>
        <dbReference type="ARBA" id="ARBA00023015"/>
    </source>
</evidence>
<evidence type="ECO:0000313" key="6">
    <source>
        <dbReference type="Proteomes" id="UP000283786"/>
    </source>
</evidence>
<evidence type="ECO:0000256" key="3">
    <source>
        <dbReference type="ARBA" id="ARBA00023125"/>
    </source>
</evidence>
<evidence type="ECO:0000256" key="1">
    <source>
        <dbReference type="ARBA" id="ARBA00009437"/>
    </source>
</evidence>
<dbReference type="OrthoDB" id="7846471at2"/>
<reference evidence="5 6" key="1">
    <citation type="submission" date="2020-08" db="EMBL/GenBank/DDBJ databases">
        <title>Genome sequence of Rhodobacteraceae bacterium Lw-13e.</title>
        <authorList>
            <person name="Poehlein A."/>
            <person name="Wolter L."/>
            <person name="Daniel R."/>
            <person name="Brinkhoff T."/>
        </authorList>
    </citation>
    <scope>NUCLEOTIDE SEQUENCE [LARGE SCALE GENOMIC DNA]</scope>
    <source>
        <strain evidence="5 6">Lw-13e</strain>
    </source>
</reference>
<accession>A0A418SL64</accession>
<dbReference type="EMBL" id="CP060436">
    <property type="protein sequence ID" value="QPM90843.1"/>
    <property type="molecule type" value="Genomic_DNA"/>
</dbReference>
<organism evidence="5 6">
    <name type="scientific">Pseudooceanicola algae</name>
    <dbReference type="NCBI Taxonomy" id="1537215"/>
    <lineage>
        <taxon>Bacteria</taxon>
        <taxon>Pseudomonadati</taxon>
        <taxon>Pseudomonadota</taxon>
        <taxon>Alphaproteobacteria</taxon>
        <taxon>Rhodobacterales</taxon>
        <taxon>Paracoccaceae</taxon>
        <taxon>Pseudooceanicola</taxon>
    </lineage>
</organism>
<dbReference type="Gene3D" id="1.10.10.10">
    <property type="entry name" value="Winged helix-like DNA-binding domain superfamily/Winged helix DNA-binding domain"/>
    <property type="match status" value="1"/>
</dbReference>
<evidence type="ECO:0000313" key="5">
    <source>
        <dbReference type="EMBL" id="QPM90843.1"/>
    </source>
</evidence>
<dbReference type="InterPro" id="IPR036388">
    <property type="entry name" value="WH-like_DNA-bd_sf"/>
</dbReference>
<dbReference type="SUPFAM" id="SSF53850">
    <property type="entry name" value="Periplasmic binding protein-like II"/>
    <property type="match status" value="1"/>
</dbReference>
<proteinExistence type="inferred from homology"/>
<dbReference type="GO" id="GO:0003677">
    <property type="term" value="F:DNA binding"/>
    <property type="evidence" value="ECO:0007669"/>
    <property type="project" value="UniProtKB-KW"/>
</dbReference>
<dbReference type="Pfam" id="PF03466">
    <property type="entry name" value="LysR_substrate"/>
    <property type="match status" value="1"/>
</dbReference>
<dbReference type="PANTHER" id="PTHR30419:SF8">
    <property type="entry name" value="NITROGEN ASSIMILATION TRANSCRIPTIONAL ACTIVATOR-RELATED"/>
    <property type="match status" value="1"/>
</dbReference>
<dbReference type="PRINTS" id="PR00039">
    <property type="entry name" value="HTHLYSR"/>
</dbReference>
<dbReference type="InterPro" id="IPR036390">
    <property type="entry name" value="WH_DNA-bd_sf"/>
</dbReference>
<protein>
    <submittedName>
        <fullName evidence="5">HTH-type transcriptional regulator GbpR</fullName>
    </submittedName>
</protein>
<dbReference type="GO" id="GO:0005829">
    <property type="term" value="C:cytosol"/>
    <property type="evidence" value="ECO:0007669"/>
    <property type="project" value="TreeGrafter"/>
</dbReference>
<dbReference type="InterPro" id="IPR000847">
    <property type="entry name" value="LysR_HTH_N"/>
</dbReference>
<dbReference type="Pfam" id="PF00126">
    <property type="entry name" value="HTH_1"/>
    <property type="match status" value="1"/>
</dbReference>
<dbReference type="KEGG" id="palw:PSAL_020850"/>
<dbReference type="InterPro" id="IPR050950">
    <property type="entry name" value="HTH-type_LysR_regulators"/>
</dbReference>
<dbReference type="Gene3D" id="3.40.190.290">
    <property type="match status" value="1"/>
</dbReference>
<keyword evidence="6" id="KW-1185">Reference proteome</keyword>
<dbReference type="PANTHER" id="PTHR30419">
    <property type="entry name" value="HTH-TYPE TRANSCRIPTIONAL REGULATOR YBHD"/>
    <property type="match status" value="1"/>
</dbReference>
<dbReference type="AlphaFoldDB" id="A0A418SL64"/>
<name>A0A418SL64_9RHOB</name>
<dbReference type="InterPro" id="IPR005119">
    <property type="entry name" value="LysR_subst-bd"/>
</dbReference>
<keyword evidence="4" id="KW-0804">Transcription</keyword>
<gene>
    <name evidence="5" type="primary">gbpR</name>
    <name evidence="5" type="ORF">PSAL_020850</name>
</gene>
<keyword evidence="2" id="KW-0805">Transcription regulation</keyword>
<evidence type="ECO:0000256" key="4">
    <source>
        <dbReference type="ARBA" id="ARBA00023163"/>
    </source>
</evidence>
<dbReference type="RefSeq" id="WP_119837789.1">
    <property type="nucleotide sequence ID" value="NZ_CP060436.1"/>
</dbReference>
<keyword evidence="3" id="KW-0238">DNA-binding</keyword>
<dbReference type="GO" id="GO:0003700">
    <property type="term" value="F:DNA-binding transcription factor activity"/>
    <property type="evidence" value="ECO:0007669"/>
    <property type="project" value="InterPro"/>
</dbReference>
<dbReference type="PROSITE" id="PS50931">
    <property type="entry name" value="HTH_LYSR"/>
    <property type="match status" value="1"/>
</dbReference>
<sequence>MDLIRRLKPIHLRLVTEIARQQKLQLAAAELAISQPAASRMLAEIEQEAGAPLFIRHPRWMEPTAVGTVFLRHIRVILAELDSLQTEVENLNIGQSGEVRVGAVTGPAMGYLMPAIRRIKEQSPDVEATIEVGPSTQLVRGLKEGRFDFIIARLAATEEHGEFHVYPARSENVALMVRSAHPLAGRRALSLEDVARYEWVVQERGSPIRQAVEDAFLQIGRPVPRNVNNSSSLLVVLALLSRSDVISPQSEEVAEILTHESLGAKLAVLDLDLEIRVSPYFVLHNRGQQLPRIADRVLQEVLRRL</sequence>
<comment type="similarity">
    <text evidence="1">Belongs to the LysR transcriptional regulatory family.</text>
</comment>